<dbReference type="PROSITE" id="PS51257">
    <property type="entry name" value="PROKAR_LIPOPROTEIN"/>
    <property type="match status" value="1"/>
</dbReference>
<accession>A0A1H7FEQ0</accession>
<keyword evidence="3" id="KW-1185">Reference proteome</keyword>
<evidence type="ECO:0000313" key="2">
    <source>
        <dbReference type="EMBL" id="SEK24449.1"/>
    </source>
</evidence>
<dbReference type="STRING" id="332977.SAMN05421740_101325"/>
<sequence length="108" mass="12630">MRTIVYSFLKRLPFCFVLFASCHEDERTGDENFYRIAGEYYHLINKSEMDKYVNDPTTGCIYAISSEEERIPVSDNPKVKPVLIISKTPDTPEMPDWDWQDSTIGQER</sequence>
<dbReference type="RefSeq" id="WP_090602239.1">
    <property type="nucleotide sequence ID" value="NZ_FNZR01000001.1"/>
</dbReference>
<proteinExistence type="predicted"/>
<dbReference type="AlphaFoldDB" id="A0A1H7FEQ0"/>
<dbReference type="EMBL" id="FNZR01000001">
    <property type="protein sequence ID" value="SEK24449.1"/>
    <property type="molecule type" value="Genomic_DNA"/>
</dbReference>
<protein>
    <submittedName>
        <fullName evidence="2">Uncharacterized protein</fullName>
    </submittedName>
</protein>
<name>A0A1H7FEQ0_9SPHI</name>
<reference evidence="3" key="1">
    <citation type="submission" date="2016-10" db="EMBL/GenBank/DDBJ databases">
        <authorList>
            <person name="Varghese N."/>
            <person name="Submissions S."/>
        </authorList>
    </citation>
    <scope>NUCLEOTIDE SEQUENCE [LARGE SCALE GENOMIC DNA]</scope>
    <source>
        <strain evidence="3">Jip14</strain>
    </source>
</reference>
<gene>
    <name evidence="2" type="ORF">SAMN05421740_101325</name>
</gene>
<evidence type="ECO:0000256" key="1">
    <source>
        <dbReference type="SAM" id="MobiDB-lite"/>
    </source>
</evidence>
<organism evidence="2 3">
    <name type="scientific">Parapedobacter koreensis</name>
    <dbReference type="NCBI Taxonomy" id="332977"/>
    <lineage>
        <taxon>Bacteria</taxon>
        <taxon>Pseudomonadati</taxon>
        <taxon>Bacteroidota</taxon>
        <taxon>Sphingobacteriia</taxon>
        <taxon>Sphingobacteriales</taxon>
        <taxon>Sphingobacteriaceae</taxon>
        <taxon>Parapedobacter</taxon>
    </lineage>
</organism>
<evidence type="ECO:0000313" key="3">
    <source>
        <dbReference type="Proteomes" id="UP000198916"/>
    </source>
</evidence>
<dbReference type="Proteomes" id="UP000198916">
    <property type="component" value="Unassembled WGS sequence"/>
</dbReference>
<feature type="region of interest" description="Disordered" evidence="1">
    <location>
        <begin position="86"/>
        <end position="108"/>
    </location>
</feature>